<gene>
    <name evidence="2" type="ORF">LANO_0C06370G</name>
</gene>
<accession>A0A1G4J880</accession>
<dbReference type="InterPro" id="IPR012337">
    <property type="entry name" value="RNaseH-like_sf"/>
</dbReference>
<name>A0A1G4J880_9SACH</name>
<dbReference type="EMBL" id="LT598446">
    <property type="protein sequence ID" value="SCU86007.1"/>
    <property type="molecule type" value="Genomic_DNA"/>
</dbReference>
<dbReference type="SUPFAM" id="SSF53098">
    <property type="entry name" value="Ribonuclease H-like"/>
    <property type="match status" value="1"/>
</dbReference>
<reference evidence="3" key="1">
    <citation type="submission" date="2016-03" db="EMBL/GenBank/DDBJ databases">
        <authorList>
            <person name="Devillers Hugo."/>
        </authorList>
    </citation>
    <scope>NUCLEOTIDE SEQUENCE [LARGE SCALE GENOMIC DNA]</scope>
</reference>
<evidence type="ECO:0000256" key="1">
    <source>
        <dbReference type="SAM" id="MobiDB-lite"/>
    </source>
</evidence>
<evidence type="ECO:0000313" key="2">
    <source>
        <dbReference type="EMBL" id="SCU86007.1"/>
    </source>
</evidence>
<keyword evidence="3" id="KW-1185">Reference proteome</keyword>
<feature type="region of interest" description="Disordered" evidence="1">
    <location>
        <begin position="409"/>
        <end position="435"/>
    </location>
</feature>
<proteinExistence type="predicted"/>
<dbReference type="AlphaFoldDB" id="A0A1G4J880"/>
<organism evidence="2 3">
    <name type="scientific">Lachancea nothofagi CBS 11611</name>
    <dbReference type="NCBI Taxonomy" id="1266666"/>
    <lineage>
        <taxon>Eukaryota</taxon>
        <taxon>Fungi</taxon>
        <taxon>Dikarya</taxon>
        <taxon>Ascomycota</taxon>
        <taxon>Saccharomycotina</taxon>
        <taxon>Saccharomycetes</taxon>
        <taxon>Saccharomycetales</taxon>
        <taxon>Saccharomycetaceae</taxon>
        <taxon>Lachancea</taxon>
    </lineage>
</organism>
<sequence>MDKLGELKIDARKKSKSVDFRMPKIGESLDKFQKRLNLKLLAQGRLHFIKYLESVKGQLTQEQFDLIRSSALNQDNLMATSDKLHAKNIETKYLLIKRRFYVDADNVVRDHKNKDTVVCEPEMIFDLVLCGHLKNEHIHWRRLHRFLKLEYANITRDFTQLCVGYCSECNADGRMRPQQKYRHYNIYSGLFPLERVHVEIITPFTKPIEGTYAHLLYFRDYHSRFVWMQPLKSDSAKDLAQALSTFLLSLPRIPIFIETSTLNRQDLFEVCESISSQFALTIGLGMSRSVVFQKNGISRLRYQLRLHQKQCLDSWHMCLKYGATNQNSSYNTRILAIPGNLLYSTISDYARQFELKREELMEKLSASNVVELRSNGRRQGTLYLEDEASAFKMPDEEYISADFETESYEDEDLPPIDDRTPINSSPKVSNFTEPPSSISKKLLLMSDKPDANMSPEITRPLVFENNDSQRYATGNVSIEL</sequence>
<protein>
    <submittedName>
        <fullName evidence="2">LANO_0C06370g1_1</fullName>
    </submittedName>
</protein>
<evidence type="ECO:0000313" key="3">
    <source>
        <dbReference type="Proteomes" id="UP000189911"/>
    </source>
</evidence>
<dbReference type="Proteomes" id="UP000189911">
    <property type="component" value="Chromosome C"/>
</dbReference>
<dbReference type="OrthoDB" id="3863715at2759"/>
<dbReference type="Gene3D" id="3.30.420.10">
    <property type="entry name" value="Ribonuclease H-like superfamily/Ribonuclease H"/>
    <property type="match status" value="1"/>
</dbReference>
<feature type="compositionally biased region" description="Polar residues" evidence="1">
    <location>
        <begin position="421"/>
        <end position="435"/>
    </location>
</feature>
<dbReference type="InterPro" id="IPR036397">
    <property type="entry name" value="RNaseH_sf"/>
</dbReference>
<dbReference type="GO" id="GO:0003676">
    <property type="term" value="F:nucleic acid binding"/>
    <property type="evidence" value="ECO:0007669"/>
    <property type="project" value="InterPro"/>
</dbReference>